<organism evidence="8 9">
    <name type="scientific">Candidatus Sherwoodlollariibacterium unditelluris</name>
    <dbReference type="NCBI Taxonomy" id="1974757"/>
    <lineage>
        <taxon>Bacteria</taxon>
        <taxon>Pseudomonadati</taxon>
        <taxon>Candidatus Omnitrophota</taxon>
        <taxon>Candidatus Sherwoodlollariibacterium</taxon>
    </lineage>
</organism>
<feature type="compositionally biased region" description="Low complexity" evidence="5">
    <location>
        <begin position="179"/>
        <end position="189"/>
    </location>
</feature>
<dbReference type="PANTHER" id="PTHR30332:SF24">
    <property type="entry name" value="SECRETIN GSPD-RELATED"/>
    <property type="match status" value="1"/>
</dbReference>
<dbReference type="AlphaFoldDB" id="A0A2G9YKH7"/>
<comment type="subcellular location">
    <subcellularLocation>
        <location evidence="1">Membrane</location>
    </subcellularLocation>
</comment>
<dbReference type="Proteomes" id="UP000231292">
    <property type="component" value="Unassembled WGS sequence"/>
</dbReference>
<comment type="similarity">
    <text evidence="4">Belongs to the bacterial secretin family.</text>
</comment>
<evidence type="ECO:0000256" key="4">
    <source>
        <dbReference type="RuleBase" id="RU004003"/>
    </source>
</evidence>
<gene>
    <name evidence="8" type="ORF">COX41_01810</name>
</gene>
<dbReference type="InterPro" id="IPR001775">
    <property type="entry name" value="GspD/PilQ"/>
</dbReference>
<evidence type="ECO:0000259" key="7">
    <source>
        <dbReference type="Pfam" id="PF00263"/>
    </source>
</evidence>
<feature type="domain" description="Type II/III secretion system secretin-like" evidence="7">
    <location>
        <begin position="341"/>
        <end position="512"/>
    </location>
</feature>
<proteinExistence type="inferred from homology"/>
<name>A0A2G9YKH7_9BACT</name>
<dbReference type="EMBL" id="PCRK01000034">
    <property type="protein sequence ID" value="PIP19642.1"/>
    <property type="molecule type" value="Genomic_DNA"/>
</dbReference>
<evidence type="ECO:0000256" key="1">
    <source>
        <dbReference type="ARBA" id="ARBA00004370"/>
    </source>
</evidence>
<dbReference type="GO" id="GO:0009306">
    <property type="term" value="P:protein secretion"/>
    <property type="evidence" value="ECO:0007669"/>
    <property type="project" value="InterPro"/>
</dbReference>
<feature type="signal peptide" evidence="6">
    <location>
        <begin position="1"/>
        <end position="22"/>
    </location>
</feature>
<sequence length="514" mass="56151">MRLITLISLLVISLCTPSLLLAQSQQQKTKILIEEWKQIEKPQVTPSAENKTEEVTVKPKVESLKLELPQAFDKKITLRAQGVNLKTLVSKIAEITGYNVVYDPEVDSNTNVSLDTQGVPVWRALNTLLFPLNYGFKVKDSDLVILSKETRTFKLTLPPNTQTFSDTISNESWTKPDDATASTSTTANNNSNMNIKVGARVFVESKEDGLSFWKDVEMNLAKMISPSGKYSFNKLAGLVMVTDSPQVLDKIASYIDLVNAETNKQILVEVKILEVTLSRENTFGIDWNAIYKNLGDIKQLSLSSNFAAQNLVSPGLFTLTATGPKDDSGTVTNGLSALIKALQSQGKVEVISQPKIMLLNNQAAMVQVGTVTSYVANTTTTTSSAGLASTSATTDQVQEGVSLRLMASILDDRILVQLTPVVTTLDQIRSINMGQGTTIEAPKTSTKSMHTLVKIKDGETIAVGGLITSNDNVSEKGIPLLRSLPLLGKFFEYKSKTNTRTELVIFITPKILQR</sequence>
<dbReference type="PANTHER" id="PTHR30332">
    <property type="entry name" value="PROBABLE GENERAL SECRETION PATHWAY PROTEIN D"/>
    <property type="match status" value="1"/>
</dbReference>
<evidence type="ECO:0000256" key="3">
    <source>
        <dbReference type="ARBA" id="ARBA00023136"/>
    </source>
</evidence>
<evidence type="ECO:0000256" key="5">
    <source>
        <dbReference type="SAM" id="MobiDB-lite"/>
    </source>
</evidence>
<dbReference type="Gene3D" id="3.30.1370.130">
    <property type="match status" value="1"/>
</dbReference>
<evidence type="ECO:0000313" key="9">
    <source>
        <dbReference type="Proteomes" id="UP000231292"/>
    </source>
</evidence>
<protein>
    <recommendedName>
        <fullName evidence="7">Type II/III secretion system secretin-like domain-containing protein</fullName>
    </recommendedName>
</protein>
<dbReference type="InterPro" id="IPR050810">
    <property type="entry name" value="Bact_Secretion_Sys_Channel"/>
</dbReference>
<feature type="region of interest" description="Disordered" evidence="5">
    <location>
        <begin position="166"/>
        <end position="189"/>
    </location>
</feature>
<dbReference type="PRINTS" id="PR00811">
    <property type="entry name" value="BCTERIALGSPD"/>
</dbReference>
<feature type="chain" id="PRO_5013553775" description="Type II/III secretion system secretin-like domain-containing protein" evidence="6">
    <location>
        <begin position="23"/>
        <end position="514"/>
    </location>
</feature>
<keyword evidence="2 6" id="KW-0732">Signal</keyword>
<dbReference type="GO" id="GO:0015627">
    <property type="term" value="C:type II protein secretion system complex"/>
    <property type="evidence" value="ECO:0007669"/>
    <property type="project" value="TreeGrafter"/>
</dbReference>
<dbReference type="GO" id="GO:0016020">
    <property type="term" value="C:membrane"/>
    <property type="evidence" value="ECO:0007669"/>
    <property type="project" value="UniProtKB-SubCell"/>
</dbReference>
<accession>A0A2G9YKH7</accession>
<evidence type="ECO:0000256" key="2">
    <source>
        <dbReference type="ARBA" id="ARBA00022729"/>
    </source>
</evidence>
<dbReference type="InterPro" id="IPR004846">
    <property type="entry name" value="T2SS/T3SS_dom"/>
</dbReference>
<evidence type="ECO:0000313" key="8">
    <source>
        <dbReference type="EMBL" id="PIP19642.1"/>
    </source>
</evidence>
<comment type="caution">
    <text evidence="8">The sequence shown here is derived from an EMBL/GenBank/DDBJ whole genome shotgun (WGS) entry which is preliminary data.</text>
</comment>
<dbReference type="Pfam" id="PF00263">
    <property type="entry name" value="Secretin"/>
    <property type="match status" value="1"/>
</dbReference>
<evidence type="ECO:0000256" key="6">
    <source>
        <dbReference type="SAM" id="SignalP"/>
    </source>
</evidence>
<reference evidence="8 9" key="1">
    <citation type="submission" date="2017-09" db="EMBL/GenBank/DDBJ databases">
        <title>Depth-based differentiation of microbial function through sediment-hosted aquifers and enrichment of novel symbionts in the deep terrestrial subsurface.</title>
        <authorList>
            <person name="Probst A.J."/>
            <person name="Ladd B."/>
            <person name="Jarett J.K."/>
            <person name="Geller-Mcgrath D.E."/>
            <person name="Sieber C.M."/>
            <person name="Emerson J.B."/>
            <person name="Anantharaman K."/>
            <person name="Thomas B.C."/>
            <person name="Malmstrom R."/>
            <person name="Stieglmeier M."/>
            <person name="Klingl A."/>
            <person name="Woyke T."/>
            <person name="Ryan C.M."/>
            <person name="Banfield J.F."/>
        </authorList>
    </citation>
    <scope>NUCLEOTIDE SEQUENCE [LARGE SCALE GENOMIC DNA]</scope>
    <source>
        <strain evidence="8">CG23_combo_of_CG06-09_8_20_14_all_41_10</strain>
    </source>
</reference>
<keyword evidence="3" id="KW-0472">Membrane</keyword>